<comment type="subcellular location">
    <subcellularLocation>
        <location evidence="1">Secreted</location>
    </subcellularLocation>
</comment>
<feature type="transmembrane region" description="Helical" evidence="5">
    <location>
        <begin position="1900"/>
        <end position="1918"/>
    </location>
</feature>
<dbReference type="Proteomes" id="UP001160142">
    <property type="component" value="Unassembled WGS sequence"/>
</dbReference>
<dbReference type="InterPro" id="IPR055388">
    <property type="entry name" value="DUF7617"/>
</dbReference>
<keyword evidence="3 6" id="KW-0732">Signal</keyword>
<feature type="chain" id="PRO_5046862832" evidence="6">
    <location>
        <begin position="37"/>
        <end position="1929"/>
    </location>
</feature>
<accession>A0ABT6KQL9</accession>
<evidence type="ECO:0000256" key="3">
    <source>
        <dbReference type="ARBA" id="ARBA00022729"/>
    </source>
</evidence>
<feature type="domain" description="DUF5979" evidence="8">
    <location>
        <begin position="1774"/>
        <end position="1877"/>
    </location>
</feature>
<dbReference type="InterPro" id="IPR033764">
    <property type="entry name" value="Sdr_B"/>
</dbReference>
<name>A0ABT6KQL9_9MICO</name>
<dbReference type="Pfam" id="PF19407">
    <property type="entry name" value="DUF5979"/>
    <property type="match status" value="3"/>
</dbReference>
<keyword evidence="5" id="KW-0812">Transmembrane</keyword>
<evidence type="ECO:0000259" key="9">
    <source>
        <dbReference type="Pfam" id="PF24593"/>
    </source>
</evidence>
<dbReference type="SUPFAM" id="SSF117074">
    <property type="entry name" value="Hypothetical protein PA1324"/>
    <property type="match status" value="2"/>
</dbReference>
<proteinExistence type="predicted"/>
<feature type="region of interest" description="Disordered" evidence="4">
    <location>
        <begin position="1366"/>
        <end position="1385"/>
    </location>
</feature>
<feature type="domain" description="SD-repeat containing protein B" evidence="7">
    <location>
        <begin position="1240"/>
        <end position="1307"/>
    </location>
</feature>
<dbReference type="InterPro" id="IPR013783">
    <property type="entry name" value="Ig-like_fold"/>
</dbReference>
<dbReference type="InterPro" id="IPR006311">
    <property type="entry name" value="TAT_signal"/>
</dbReference>
<comment type="caution">
    <text evidence="10">The sequence shown here is derived from an EMBL/GenBank/DDBJ whole genome shotgun (WGS) entry which is preliminary data.</text>
</comment>
<dbReference type="Pfam" id="PF24593">
    <property type="entry name" value="DUF7617"/>
    <property type="match status" value="1"/>
</dbReference>
<evidence type="ECO:0000256" key="6">
    <source>
        <dbReference type="SAM" id="SignalP"/>
    </source>
</evidence>
<evidence type="ECO:0000256" key="2">
    <source>
        <dbReference type="ARBA" id="ARBA00022525"/>
    </source>
</evidence>
<evidence type="ECO:0000259" key="7">
    <source>
        <dbReference type="Pfam" id="PF17210"/>
    </source>
</evidence>
<keyword evidence="11" id="KW-1185">Reference proteome</keyword>
<keyword evidence="2" id="KW-0964">Secreted</keyword>
<dbReference type="NCBIfam" id="TIGR01167">
    <property type="entry name" value="LPXTG_anchor"/>
    <property type="match status" value="1"/>
</dbReference>
<feature type="domain" description="DUF5979" evidence="8">
    <location>
        <begin position="1653"/>
        <end position="1770"/>
    </location>
</feature>
<feature type="domain" description="DUF5979" evidence="8">
    <location>
        <begin position="1547"/>
        <end position="1645"/>
    </location>
</feature>
<evidence type="ECO:0000256" key="1">
    <source>
        <dbReference type="ARBA" id="ARBA00004613"/>
    </source>
</evidence>
<dbReference type="PROSITE" id="PS51318">
    <property type="entry name" value="TAT"/>
    <property type="match status" value="1"/>
</dbReference>
<keyword evidence="5" id="KW-1133">Transmembrane helix</keyword>
<sequence>MSRQSANLSRRVRVRAAVATIVSAALVFAVPSVASADPVITSLSGTVTLDTNANGAIDATTAEGTAEPGLGGVQIDVVCVATGTSILTTTSDAAGAWSFADIDLGPTCADGNVRVKAEVADTRYSITDAAGSNQTPRTADEQVGLSAPMTLASGSTTVVDTLVRPDWYLNLTLPADSALGGPAVYTGTTPFDSVCPQAGNDCAIDDDVVRTADLVTFTWAVAGSSLDDLSENLEAVILEQTIELHDGALANFVRIPARCKPAGGGGASPVSVIIDQDGTVIPEGQPAPAGTTSVTLRCNLGEWTQTGDAVTIQPVVKISAESPNGSSFDTIARAYAVDPEATDVPTAVPTAEYPYGPIDITAAPAYEIEKKGFFNQDEGTGDIGRGPEPGYYTYAVIQIKTNKRVGVEAFEQPVTMTEDVFALLGDGINPYPGFEYAITNCMPNPNGWYGTVGGNAPSWGDFGPGWTVSNSGSCTMARTDPSDLTSDYSMTLDNIDLSGTTYPQWAAGNIDLSAGPYYVASYRIQIFIPLASIENADGDPDNESGSLALFNRVGDFDPDGISGASNFGDGREPGWCEPESVDGIAITDPEMPFCDPSGTNTSTPTKSDNVIGPTYFQKLPPGYGFTKYFLNHSDLYAPQWNLLPGLTSPHAGDAQMQPGQVVDTHFDFVPTQGLAPATNGRMCDVFDNSMAVLVPSEETVNGGTGDIWAWLSPDDGKVPDRAAWNAKWIIEFAHFDIATDDPLSGGFDSTTGRYVGNWAAQAAVRCDDDAPEDGWFVDPTAVPGGIDEVNAIRVRPGIDPDTGEETLLPVGFNNRLDFGIRIRSQFHGGPNDGEDLPSGAVLANFGAVRSDEVNGGAWTGRAYSPSPENGHGDGDRVTISRATLALQKQTITVDGIGDGAAAAGNTGNAVAGNPIVWEILASVNGTSEEPAPVDNLQIVDVLPNYADYDPDCTADIAGGTPADIVQYDTPSAGQTTLTWNLGEWLPNTPVPNRRICTVSDPLAPQGTALVNTATIQYQGSPTRPSDQHTVTLEQTGELKLRKTVDAPLDVLNDDQRYTMSLQNFSQTLTVGAPTFIEVFPFNGDATPLGGVNRSPASDFEGSLELIEAPTAENMTGGAYSGTFYYSIQNPATIHQDLNQDAQNTWLTEGELLGDFSNVTAIKFVGDADLTPISGLATSGVTIRFGLQAGDTSNPFSEDANAAGDLYSDRFTAFTESFQSAGGDYQILASNRVTVRTVSHSVGDLVFEDRDGDGAYTEERDRLVPDGVTVNLYYEGMDGDVLVATTTTTDGTYLFTELPPGDYHVEIPASEFGAGGLLEGYSITSAPAAGAGEVAVDENDDVSHDAIGGPGGSIVSNTFTLSASVDPQTSAVSGDEPTGENIHGIVDPTTTDPFSNLSIDLALQQAPGIDIEKEVCTLADNSCDPEAALGEGGWSVDGVAGVGPDTETTQRPYGSAVLWRIIVTNTGDQYLEGVEVTDEVTPECAATEEDVAAFADFAPGASESWTCETASITANITPNTATVEGTPTGGGTTLTDVDTANATTAGSLVINKVVTGPGLEEFGSGPFTFDVVCTFNGGTVYDDQLTLSLEGEATTVTSDPITGLPLGSSCVVTETDNGGADATPAPVTVEIVDNDQQNTVIAELTNAFSVGYLELAKVLDGTAAEWDYVADLEFEVLVTCQLESTDDEGEPVLGTVHSGTVVIRGGETIAIEDAEGNPIPLPIGTHCFAEETSTGGATEVNVDADSYESAVVVGASEDEQQLEITATNTFDIAEIRVTKRVTGNGAAGPYSFELTCLTADGEPFPLDPADAEFTLSHGQTRVIEVLHGVECMAAELDAPTDATVILHDTDAESSGGDSDGIVLADSEKPHEITITNRFPALSADGPQHELGHTGGGVNPTLLLGGVALLLGALIVFIGRRRRGEVGGMRN</sequence>
<evidence type="ECO:0000259" key="8">
    <source>
        <dbReference type="Pfam" id="PF19407"/>
    </source>
</evidence>
<dbReference type="RefSeq" id="WP_322134355.1">
    <property type="nucleotide sequence ID" value="NZ_CP085036.1"/>
</dbReference>
<gene>
    <name evidence="10" type="ORF">M2152_002247</name>
</gene>
<evidence type="ECO:0000256" key="4">
    <source>
        <dbReference type="SAM" id="MobiDB-lite"/>
    </source>
</evidence>
<organism evidence="10 11">
    <name type="scientific">Antiquaquibacter oligotrophicus</name>
    <dbReference type="NCBI Taxonomy" id="2880260"/>
    <lineage>
        <taxon>Bacteria</taxon>
        <taxon>Bacillati</taxon>
        <taxon>Actinomycetota</taxon>
        <taxon>Actinomycetes</taxon>
        <taxon>Micrococcales</taxon>
        <taxon>Microbacteriaceae</taxon>
        <taxon>Antiquaquibacter</taxon>
    </lineage>
</organism>
<dbReference type="InterPro" id="IPR046022">
    <property type="entry name" value="DUF5979"/>
</dbReference>
<evidence type="ECO:0000313" key="11">
    <source>
        <dbReference type="Proteomes" id="UP001160142"/>
    </source>
</evidence>
<dbReference type="EMBL" id="JARXVQ010000001">
    <property type="protein sequence ID" value="MDH6182065.1"/>
    <property type="molecule type" value="Genomic_DNA"/>
</dbReference>
<feature type="signal peptide" evidence="6">
    <location>
        <begin position="1"/>
        <end position="36"/>
    </location>
</feature>
<dbReference type="Pfam" id="PF17210">
    <property type="entry name" value="SdrD_B"/>
    <property type="match status" value="1"/>
</dbReference>
<evidence type="ECO:0000313" key="10">
    <source>
        <dbReference type="EMBL" id="MDH6182065.1"/>
    </source>
</evidence>
<dbReference type="Gene3D" id="2.60.40.10">
    <property type="entry name" value="Immunoglobulins"/>
    <property type="match status" value="2"/>
</dbReference>
<reference evidence="10 11" key="1">
    <citation type="submission" date="2023-04" db="EMBL/GenBank/DDBJ databases">
        <title>Genome Encyclopedia of Bacteria and Archaea VI: Functional Genomics of Type Strains.</title>
        <authorList>
            <person name="Whitman W."/>
        </authorList>
    </citation>
    <scope>NUCLEOTIDE SEQUENCE [LARGE SCALE GENOMIC DNA]</scope>
    <source>
        <strain evidence="10 11">SG_E_30_P1</strain>
    </source>
</reference>
<feature type="domain" description="DUF7617" evidence="9">
    <location>
        <begin position="1406"/>
        <end position="1535"/>
    </location>
</feature>
<keyword evidence="5" id="KW-0472">Membrane</keyword>
<evidence type="ECO:0000256" key="5">
    <source>
        <dbReference type="SAM" id="Phobius"/>
    </source>
</evidence>
<protein>
    <submittedName>
        <fullName evidence="10">LPXTG-motif cell wall-anchored protein</fullName>
    </submittedName>
</protein>